<dbReference type="PROSITE" id="PS51222">
    <property type="entry name" value="DCD"/>
    <property type="match status" value="1"/>
</dbReference>
<dbReference type="AlphaFoldDB" id="A0A2I0HYI4"/>
<dbReference type="PANTHER" id="PTHR46444">
    <property type="entry name" value="DCD (DEVELOPMENT AND CELL DEATH) DOMAIN PROTEIN-RELATED"/>
    <property type="match status" value="1"/>
</dbReference>
<gene>
    <name evidence="3" type="ORF">CRG98_043260</name>
</gene>
<reference evidence="3 4" key="1">
    <citation type="submission" date="2017-11" db="EMBL/GenBank/DDBJ databases">
        <title>De-novo sequencing of pomegranate (Punica granatum L.) genome.</title>
        <authorList>
            <person name="Akparov Z."/>
            <person name="Amiraslanov A."/>
            <person name="Hajiyeva S."/>
            <person name="Abbasov M."/>
            <person name="Kaur K."/>
            <person name="Hamwieh A."/>
            <person name="Solovyev V."/>
            <person name="Salamov A."/>
            <person name="Braich B."/>
            <person name="Kosarev P."/>
            <person name="Mahmoud A."/>
            <person name="Hajiyev E."/>
            <person name="Babayeva S."/>
            <person name="Izzatullayeva V."/>
            <person name="Mammadov A."/>
            <person name="Mammadov A."/>
            <person name="Sharifova S."/>
            <person name="Ojaghi J."/>
            <person name="Eynullazada K."/>
            <person name="Bayramov B."/>
            <person name="Abdulazimova A."/>
            <person name="Shahmuradov I."/>
        </authorList>
    </citation>
    <scope>NUCLEOTIDE SEQUENCE [LARGE SCALE GENOMIC DNA]</scope>
    <source>
        <strain evidence="4">cv. AG2017</strain>
        <tissue evidence="3">Leaf</tissue>
    </source>
</reference>
<name>A0A2I0HYI4_PUNGR</name>
<dbReference type="SMART" id="SM00767">
    <property type="entry name" value="DCD"/>
    <property type="match status" value="1"/>
</dbReference>
<dbReference type="Pfam" id="PF10539">
    <property type="entry name" value="Dev_Cell_Death"/>
    <property type="match status" value="1"/>
</dbReference>
<evidence type="ECO:0000313" key="3">
    <source>
        <dbReference type="EMBL" id="PKI36336.1"/>
    </source>
</evidence>
<feature type="domain" description="DCD" evidence="2">
    <location>
        <begin position="75"/>
        <end position="201"/>
    </location>
</feature>
<organism evidence="3 4">
    <name type="scientific">Punica granatum</name>
    <name type="common">Pomegranate</name>
    <dbReference type="NCBI Taxonomy" id="22663"/>
    <lineage>
        <taxon>Eukaryota</taxon>
        <taxon>Viridiplantae</taxon>
        <taxon>Streptophyta</taxon>
        <taxon>Embryophyta</taxon>
        <taxon>Tracheophyta</taxon>
        <taxon>Spermatophyta</taxon>
        <taxon>Magnoliopsida</taxon>
        <taxon>eudicotyledons</taxon>
        <taxon>Gunneridae</taxon>
        <taxon>Pentapetalae</taxon>
        <taxon>rosids</taxon>
        <taxon>malvids</taxon>
        <taxon>Myrtales</taxon>
        <taxon>Lythraceae</taxon>
        <taxon>Punica</taxon>
    </lineage>
</organism>
<accession>A0A2I0HYI4</accession>
<comment type="caution">
    <text evidence="3">The sequence shown here is derived from an EMBL/GenBank/DDBJ whole genome shotgun (WGS) entry which is preliminary data.</text>
</comment>
<proteinExistence type="predicted"/>
<dbReference type="InterPro" id="IPR013989">
    <property type="entry name" value="Dev_and_cell_death_domain"/>
</dbReference>
<evidence type="ECO:0000259" key="2">
    <source>
        <dbReference type="PROSITE" id="PS51222"/>
    </source>
</evidence>
<dbReference type="PANTHER" id="PTHR46444:SF19">
    <property type="entry name" value="OS02G0745600 PROTEIN"/>
    <property type="match status" value="1"/>
</dbReference>
<evidence type="ECO:0000256" key="1">
    <source>
        <dbReference type="SAM" id="MobiDB-lite"/>
    </source>
</evidence>
<evidence type="ECO:0000313" key="4">
    <source>
        <dbReference type="Proteomes" id="UP000233551"/>
    </source>
</evidence>
<protein>
    <recommendedName>
        <fullName evidence="2">DCD domain-containing protein</fullName>
    </recommendedName>
</protein>
<dbReference type="Proteomes" id="UP000233551">
    <property type="component" value="Unassembled WGS sequence"/>
</dbReference>
<keyword evidence="4" id="KW-1185">Reference proteome</keyword>
<dbReference type="EMBL" id="PGOL01004903">
    <property type="protein sequence ID" value="PKI36336.1"/>
    <property type="molecule type" value="Genomic_DNA"/>
</dbReference>
<feature type="region of interest" description="Disordered" evidence="1">
    <location>
        <begin position="185"/>
        <end position="207"/>
    </location>
</feature>
<sequence>MSSKDWNGDMKTVNSSIKENLLQIKVASAPLTAQSSRSILCSGEVAIGHVAACRPDVIGGVIPVGGGSERVHSDEPIAGFIFMCSGKTKPECFMYRVFGLPTGKLEDVKKIQPSMKLFLYDFDLKLLYGVYEATSYGRLNLEPLAFAQRFPSQVTFKIFKDCLPVPECVFRHAIKENYSGSKFKQELQSNQGSHDSHPPYFPKEPRLSRTDTYGRVAVAAEMAPIQQALGYVDAYYISDQPRVMQTVSYHSQQAATAAVSYASTSSATLSNGSVPSYVQPPPYYAHWDPRILMTLRGRAATSVFPGIL</sequence>